<keyword evidence="2" id="KW-0479">Metal-binding</keyword>
<dbReference type="GO" id="GO:0046872">
    <property type="term" value="F:metal ion binding"/>
    <property type="evidence" value="ECO:0007669"/>
    <property type="project" value="UniProtKB-KW"/>
</dbReference>
<keyword evidence="3" id="KW-0408">Iron</keyword>
<evidence type="ECO:0000256" key="1">
    <source>
        <dbReference type="ARBA" id="ARBA00022617"/>
    </source>
</evidence>
<dbReference type="AlphaFoldDB" id="A0A3B0RI21"/>
<feature type="domain" description="Cytochrome c" evidence="4">
    <location>
        <begin position="148"/>
        <end position="244"/>
    </location>
</feature>
<evidence type="ECO:0000313" key="5">
    <source>
        <dbReference type="EMBL" id="VAV83035.1"/>
    </source>
</evidence>
<dbReference type="Gene3D" id="1.10.760.10">
    <property type="entry name" value="Cytochrome c-like domain"/>
    <property type="match status" value="2"/>
</dbReference>
<name>A0A3B0RI21_9ZZZZ</name>
<dbReference type="SUPFAM" id="SSF46626">
    <property type="entry name" value="Cytochrome c"/>
    <property type="match status" value="2"/>
</dbReference>
<dbReference type="PANTHER" id="PTHR33751">
    <property type="entry name" value="CBB3-TYPE CYTOCHROME C OXIDASE SUBUNIT FIXP"/>
    <property type="match status" value="1"/>
</dbReference>
<dbReference type="InterPro" id="IPR036909">
    <property type="entry name" value="Cyt_c-like_dom_sf"/>
</dbReference>
<organism evidence="5">
    <name type="scientific">hydrothermal vent metagenome</name>
    <dbReference type="NCBI Taxonomy" id="652676"/>
    <lineage>
        <taxon>unclassified sequences</taxon>
        <taxon>metagenomes</taxon>
        <taxon>ecological metagenomes</taxon>
    </lineage>
</organism>
<keyword evidence="1" id="KW-0349">Heme</keyword>
<evidence type="ECO:0000256" key="2">
    <source>
        <dbReference type="ARBA" id="ARBA00022723"/>
    </source>
</evidence>
<dbReference type="Pfam" id="PF00034">
    <property type="entry name" value="Cytochrom_C"/>
    <property type="match status" value="2"/>
</dbReference>
<dbReference type="InterPro" id="IPR050597">
    <property type="entry name" value="Cytochrome_c_Oxidase_Subunit"/>
</dbReference>
<dbReference type="PROSITE" id="PS51007">
    <property type="entry name" value="CYTC"/>
    <property type="match status" value="2"/>
</dbReference>
<dbReference type="InterPro" id="IPR009056">
    <property type="entry name" value="Cyt_c-like_dom"/>
</dbReference>
<sequence length="247" mass="27146">MIKKTSLTCLSMVLFLIAVVLMPSVTAAQDASDGKGLYQTHCMGCHGQRGDGVSDGAKTMVVKPRDFTKGIFKFKSTPQGTLPTDADLMQTISRGLSGSMMPSFASLPEQDRRAILKYIKGFSSRWKTEEAGEPLIVPKVPEYVDTKRSRRRGKRVYFGSGGCMVCHGTKGDGRGAMSESLVDTWGNAVKPADFTKGVYRAGGEPEDLFRTLKTGVEGTAMPSFMYILRDEDVWNIISYLRSLKMEE</sequence>
<evidence type="ECO:0000256" key="3">
    <source>
        <dbReference type="ARBA" id="ARBA00023004"/>
    </source>
</evidence>
<accession>A0A3B0RI21</accession>
<protein>
    <recommendedName>
        <fullName evidence="4">Cytochrome c domain-containing protein</fullName>
    </recommendedName>
</protein>
<dbReference type="PANTHER" id="PTHR33751:SF1">
    <property type="entry name" value="CBB3-TYPE CYTOCHROME C OXIDASE SUBUNIT FIXP"/>
    <property type="match status" value="1"/>
</dbReference>
<feature type="domain" description="Cytochrome c" evidence="4">
    <location>
        <begin position="29"/>
        <end position="123"/>
    </location>
</feature>
<gene>
    <name evidence="5" type="ORF">MNBD_DELTA01-690</name>
</gene>
<reference evidence="5" key="1">
    <citation type="submission" date="2018-06" db="EMBL/GenBank/DDBJ databases">
        <authorList>
            <person name="Zhirakovskaya E."/>
        </authorList>
    </citation>
    <scope>NUCLEOTIDE SEQUENCE</scope>
</reference>
<dbReference type="GO" id="GO:0009055">
    <property type="term" value="F:electron transfer activity"/>
    <property type="evidence" value="ECO:0007669"/>
    <property type="project" value="InterPro"/>
</dbReference>
<dbReference type="GO" id="GO:0020037">
    <property type="term" value="F:heme binding"/>
    <property type="evidence" value="ECO:0007669"/>
    <property type="project" value="InterPro"/>
</dbReference>
<evidence type="ECO:0000259" key="4">
    <source>
        <dbReference type="PROSITE" id="PS51007"/>
    </source>
</evidence>
<proteinExistence type="predicted"/>
<dbReference type="EMBL" id="UOEA01000034">
    <property type="protein sequence ID" value="VAV83035.1"/>
    <property type="molecule type" value="Genomic_DNA"/>
</dbReference>